<dbReference type="RefSeq" id="WP_281836118.1">
    <property type="nucleotide sequence ID" value="NZ_BSDY01000010.1"/>
</dbReference>
<dbReference type="InterPro" id="IPR000175">
    <property type="entry name" value="Na/ntran_symport"/>
</dbReference>
<evidence type="ECO:0000256" key="1">
    <source>
        <dbReference type="ARBA" id="ARBA00004141"/>
    </source>
</evidence>
<evidence type="ECO:0000256" key="7">
    <source>
        <dbReference type="SAM" id="Phobius"/>
    </source>
</evidence>
<evidence type="ECO:0000256" key="2">
    <source>
        <dbReference type="ARBA" id="ARBA00022448"/>
    </source>
</evidence>
<dbReference type="PROSITE" id="PS50267">
    <property type="entry name" value="NA_NEUROTRAN_SYMP_3"/>
    <property type="match status" value="1"/>
</dbReference>
<feature type="transmembrane region" description="Helical" evidence="7">
    <location>
        <begin position="43"/>
        <end position="65"/>
    </location>
</feature>
<dbReference type="CDD" id="cd10334">
    <property type="entry name" value="SLC6sbd_u1"/>
    <property type="match status" value="1"/>
</dbReference>
<feature type="transmembrane region" description="Helical" evidence="7">
    <location>
        <begin position="86"/>
        <end position="109"/>
    </location>
</feature>
<gene>
    <name evidence="8" type="ORF">PM10SUCC1_22820</name>
</gene>
<feature type="transmembrane region" description="Helical" evidence="7">
    <location>
        <begin position="150"/>
        <end position="169"/>
    </location>
</feature>
<feature type="transmembrane region" description="Helical" evidence="7">
    <location>
        <begin position="315"/>
        <end position="337"/>
    </location>
</feature>
<dbReference type="GO" id="GO:0015293">
    <property type="term" value="F:symporter activity"/>
    <property type="evidence" value="ECO:0007669"/>
    <property type="project" value="UniProtKB-KW"/>
</dbReference>
<dbReference type="PANTHER" id="PTHR42948:SF1">
    <property type="entry name" value="TRANSPORTER"/>
    <property type="match status" value="1"/>
</dbReference>
<dbReference type="Proteomes" id="UP001144471">
    <property type="component" value="Unassembled WGS sequence"/>
</dbReference>
<dbReference type="PROSITE" id="PS00610">
    <property type="entry name" value="NA_NEUROTRAN_SYMP_1"/>
    <property type="match status" value="1"/>
</dbReference>
<evidence type="ECO:0000313" key="9">
    <source>
        <dbReference type="Proteomes" id="UP001144471"/>
    </source>
</evidence>
<evidence type="ECO:0000256" key="6">
    <source>
        <dbReference type="RuleBase" id="RU003732"/>
    </source>
</evidence>
<keyword evidence="3 6" id="KW-0812">Transmembrane</keyword>
<name>A0A9W6GKG0_9FUSO</name>
<evidence type="ECO:0000313" key="8">
    <source>
        <dbReference type="EMBL" id="GLI56768.1"/>
    </source>
</evidence>
<feature type="transmembrane region" description="Helical" evidence="7">
    <location>
        <begin position="358"/>
        <end position="379"/>
    </location>
</feature>
<dbReference type="InterPro" id="IPR037272">
    <property type="entry name" value="SNS_sf"/>
</dbReference>
<proteinExistence type="inferred from homology"/>
<accession>A0A9W6GKG0</accession>
<comment type="subcellular location">
    <subcellularLocation>
        <location evidence="1">Membrane</location>
        <topology evidence="1">Multi-pass membrane protein</topology>
    </subcellularLocation>
</comment>
<evidence type="ECO:0000256" key="5">
    <source>
        <dbReference type="ARBA" id="ARBA00023136"/>
    </source>
</evidence>
<sequence length="505" mass="54703">MSKNRSEWSSRTGFVLAAIGSAVGLGNIWRFPYTAASNGGGAFLIPYLVALLTAGIPILILEFAMGHRVKLSAPGAFKKLNKKYEVLGWFQTLITFFISTYYVVIAAWAMSYAAFALKKAWGQDPEGFLFNNYLQLTDSPLHLGGINTKILIPLLIVWGINYIVLKLGIKDGLEKANKIFMPLLVISLLIIVVRGVTLPGAVDGLQYFFQPDFSKLSDPKVWLAAYGQIFYSLSICFSIMLAYSSYLPEDSDIVNNAFITALGNCSFSLISGIGVFSILGYMAYSQGVGVAEVSSAGVGLAFVVFPKAINALPGISSTIVGVTFFMSLIFAGLSSTISIMEPITAAISDKFNVTRKQALVRFIALAAPLSLIVATKGGLYVLDVVDYSTNQYGIIIAGIIELVILGWFFNTESIREYANNLSDFGVGKWWTICIRIASIILSVMLILKIVNEVKSPYGGYSWTVLGIYGVGVMAAMIIGAFVLTAKKGSQKFEESIATDPLGREI</sequence>
<dbReference type="PANTHER" id="PTHR42948">
    <property type="entry name" value="TRANSPORTER"/>
    <property type="match status" value="1"/>
</dbReference>
<feature type="transmembrane region" description="Helical" evidence="7">
    <location>
        <begin position="222"/>
        <end position="246"/>
    </location>
</feature>
<keyword evidence="6" id="KW-0769">Symport</keyword>
<keyword evidence="5 7" id="KW-0472">Membrane</keyword>
<feature type="transmembrane region" description="Helical" evidence="7">
    <location>
        <begin position="429"/>
        <end position="450"/>
    </location>
</feature>
<reference evidence="8" key="1">
    <citation type="submission" date="2022-12" db="EMBL/GenBank/DDBJ databases">
        <title>Reference genome sequencing for broad-spectrum identification of bacterial and archaeal isolates by mass spectrometry.</title>
        <authorList>
            <person name="Sekiguchi Y."/>
            <person name="Tourlousse D.M."/>
        </authorList>
    </citation>
    <scope>NUCLEOTIDE SEQUENCE</scope>
    <source>
        <strain evidence="8">10succ1</strain>
    </source>
</reference>
<comment type="similarity">
    <text evidence="6">Belongs to the sodium:neurotransmitter symporter (SNF) (TC 2.A.22) family.</text>
</comment>
<evidence type="ECO:0000256" key="4">
    <source>
        <dbReference type="ARBA" id="ARBA00022989"/>
    </source>
</evidence>
<dbReference type="Pfam" id="PF00209">
    <property type="entry name" value="SNF"/>
    <property type="match status" value="2"/>
</dbReference>
<feature type="transmembrane region" description="Helical" evidence="7">
    <location>
        <begin position="181"/>
        <end position="202"/>
    </location>
</feature>
<feature type="transmembrane region" description="Helical" evidence="7">
    <location>
        <begin position="462"/>
        <end position="483"/>
    </location>
</feature>
<evidence type="ECO:0000256" key="3">
    <source>
        <dbReference type="ARBA" id="ARBA00022692"/>
    </source>
</evidence>
<dbReference type="SUPFAM" id="SSF161070">
    <property type="entry name" value="SNF-like"/>
    <property type="match status" value="1"/>
</dbReference>
<feature type="transmembrane region" description="Helical" evidence="7">
    <location>
        <begin position="12"/>
        <end position="31"/>
    </location>
</feature>
<protein>
    <recommendedName>
        <fullName evidence="6">Transporter</fullName>
    </recommendedName>
</protein>
<organism evidence="8 9">
    <name type="scientific">Propionigenium maris DSM 9537</name>
    <dbReference type="NCBI Taxonomy" id="1123000"/>
    <lineage>
        <taxon>Bacteria</taxon>
        <taxon>Fusobacteriati</taxon>
        <taxon>Fusobacteriota</taxon>
        <taxon>Fusobacteriia</taxon>
        <taxon>Fusobacteriales</taxon>
        <taxon>Fusobacteriaceae</taxon>
        <taxon>Propionigenium</taxon>
    </lineage>
</organism>
<keyword evidence="4 7" id="KW-1133">Transmembrane helix</keyword>
<keyword evidence="9" id="KW-1185">Reference proteome</keyword>
<dbReference type="NCBIfam" id="NF037979">
    <property type="entry name" value="Na_transp"/>
    <property type="match status" value="1"/>
</dbReference>
<dbReference type="GO" id="GO:0016020">
    <property type="term" value="C:membrane"/>
    <property type="evidence" value="ECO:0007669"/>
    <property type="project" value="UniProtKB-SubCell"/>
</dbReference>
<feature type="transmembrane region" description="Helical" evidence="7">
    <location>
        <begin position="258"/>
        <end position="284"/>
    </location>
</feature>
<feature type="transmembrane region" description="Helical" evidence="7">
    <location>
        <begin position="391"/>
        <end position="409"/>
    </location>
</feature>
<dbReference type="AlphaFoldDB" id="A0A9W6GKG0"/>
<dbReference type="EMBL" id="BSDY01000010">
    <property type="protein sequence ID" value="GLI56768.1"/>
    <property type="molecule type" value="Genomic_DNA"/>
</dbReference>
<comment type="caution">
    <text evidence="8">The sequence shown here is derived from an EMBL/GenBank/DDBJ whole genome shotgun (WGS) entry which is preliminary data.</text>
</comment>
<dbReference type="PRINTS" id="PR00176">
    <property type="entry name" value="NANEUSMPORT"/>
</dbReference>
<keyword evidence="2 6" id="KW-0813">Transport</keyword>